<keyword evidence="9" id="KW-0378">Hydrolase</keyword>
<keyword evidence="9" id="KW-0645">Protease</keyword>
<accession>A0NDY0</accession>
<dbReference type="MEROPS" id="S01.200"/>
<organism evidence="11">
    <name type="scientific">Anopheles gambiae</name>
    <name type="common">African malaria mosquito</name>
    <dbReference type="NCBI Taxonomy" id="7165"/>
    <lineage>
        <taxon>Eukaryota</taxon>
        <taxon>Metazoa</taxon>
        <taxon>Ecdysozoa</taxon>
        <taxon>Arthropoda</taxon>
        <taxon>Hexapoda</taxon>
        <taxon>Insecta</taxon>
        <taxon>Pterygota</taxon>
        <taxon>Neoptera</taxon>
        <taxon>Endopterygota</taxon>
        <taxon>Diptera</taxon>
        <taxon>Nematocera</taxon>
        <taxon>Culicoidea</taxon>
        <taxon>Culicidae</taxon>
        <taxon>Anophelinae</taxon>
        <taxon>Anopheles</taxon>
    </lineage>
</organism>
<evidence type="ECO:0000256" key="9">
    <source>
        <dbReference type="RuleBase" id="RU363034"/>
    </source>
</evidence>
<comment type="subcellular location">
    <subcellularLocation>
        <location evidence="1">Secreted</location>
    </subcellularLocation>
</comment>
<keyword evidence="3" id="KW-0399">Innate immunity</keyword>
<evidence type="ECO:0000256" key="5">
    <source>
        <dbReference type="ARBA" id="ARBA00022859"/>
    </source>
</evidence>
<evidence type="ECO:0000256" key="8">
    <source>
        <dbReference type="ARBA" id="ARBA00024195"/>
    </source>
</evidence>
<dbReference type="GO" id="GO:0004252">
    <property type="term" value="F:serine-type endopeptidase activity"/>
    <property type="evidence" value="ECO:0007669"/>
    <property type="project" value="InterPro"/>
</dbReference>
<dbReference type="InterPro" id="IPR009003">
    <property type="entry name" value="Peptidase_S1_PA"/>
</dbReference>
<reference evidence="11" key="2">
    <citation type="submission" date="2002-03" db="EMBL/GenBank/DDBJ databases">
        <authorList>
            <consortium name="The Anopheles Genome Sequencing Consortium"/>
        </authorList>
    </citation>
    <scope>NUCLEOTIDE SEQUENCE</scope>
    <source>
        <strain evidence="11">PEST</strain>
    </source>
</reference>
<dbReference type="InterPro" id="IPR033116">
    <property type="entry name" value="TRYPSIN_SER"/>
</dbReference>
<dbReference type="PaxDb" id="7165-AGAP012504-PA"/>
<dbReference type="PANTHER" id="PTHR24260">
    <property type="match status" value="1"/>
</dbReference>
<dbReference type="InterPro" id="IPR001314">
    <property type="entry name" value="Peptidase_S1A"/>
</dbReference>
<reference evidence="11" key="1">
    <citation type="journal article" date="2002" name="Science">
        <title>The genome sequence of the malaria mosquito Anopheles gambiae.</title>
        <authorList>
            <person name="Holt R.A."/>
            <person name="Subramanian G.M."/>
            <person name="Halpern A."/>
            <person name="Sutton G.G."/>
            <person name="Charlab R."/>
            <person name="Nusskern D.R."/>
            <person name="Wincker P."/>
            <person name="Clark A.G."/>
            <person name="Ribeiro J.M."/>
            <person name="Wides R."/>
            <person name="Salzberg S.L."/>
            <person name="Loftus B."/>
            <person name="Yandell M."/>
            <person name="Majoros W.H."/>
            <person name="Rusch D.B."/>
            <person name="Lai Z."/>
            <person name="Kraft C.L."/>
            <person name="Abril J.F."/>
            <person name="Anthouard V."/>
            <person name="Arensburger P."/>
            <person name="Atkinson P.W."/>
            <person name="Baden H."/>
            <person name="de Berardinis V."/>
            <person name="Baldwin D."/>
            <person name="Benes V."/>
            <person name="Biedler J."/>
            <person name="Blass C."/>
            <person name="Bolanos R."/>
            <person name="Boscus D."/>
            <person name="Barnstead M."/>
            <person name="Cai S."/>
            <person name="Center A."/>
            <person name="Chaturverdi K."/>
            <person name="Christophides G.K."/>
            <person name="Chrystal M.A."/>
            <person name="Clamp M."/>
            <person name="Cravchik A."/>
            <person name="Curwen V."/>
            <person name="Dana A."/>
            <person name="Delcher A."/>
            <person name="Dew I."/>
            <person name="Evans C.A."/>
            <person name="Flanigan M."/>
            <person name="Grundschober-Freimoser A."/>
            <person name="Friedli L."/>
            <person name="Gu Z."/>
            <person name="Guan P."/>
            <person name="Guigo R."/>
            <person name="Hillenmeyer M.E."/>
            <person name="Hladun S.L."/>
            <person name="Hogan J.R."/>
            <person name="Hong Y.S."/>
            <person name="Hoover J."/>
            <person name="Jaillon O."/>
            <person name="Ke Z."/>
            <person name="Kodira C."/>
            <person name="Kokoza E."/>
            <person name="Koutsos A."/>
            <person name="Letunic I."/>
            <person name="Levitsky A."/>
            <person name="Liang Y."/>
            <person name="Lin J.J."/>
            <person name="Lobo N.F."/>
            <person name="Lopez J.R."/>
            <person name="Malek J.A."/>
            <person name="McIntosh T.C."/>
            <person name="Meister S."/>
            <person name="Miller J."/>
            <person name="Mobarry C."/>
            <person name="Mongin E."/>
            <person name="Murphy S.D."/>
            <person name="O'Brochta D.A."/>
            <person name="Pfannkoch C."/>
            <person name="Qi R."/>
            <person name="Regier M.A."/>
            <person name="Remington K."/>
            <person name="Shao H."/>
            <person name="Sharakhova M.V."/>
            <person name="Sitter C.D."/>
            <person name="Shetty J."/>
            <person name="Smith T.J."/>
            <person name="Strong R."/>
            <person name="Sun J."/>
            <person name="Thomasova D."/>
            <person name="Ton L.Q."/>
            <person name="Topalis P."/>
            <person name="Tu Z."/>
            <person name="Unger M.F."/>
            <person name="Walenz B."/>
            <person name="Wang A."/>
            <person name="Wang J."/>
            <person name="Wang M."/>
            <person name="Wang X."/>
            <person name="Woodford K.J."/>
            <person name="Wortman J.R."/>
            <person name="Wu M."/>
            <person name="Yao A."/>
            <person name="Zdobnov E.M."/>
            <person name="Zhang H."/>
            <person name="Zhao Q."/>
            <person name="Zhao S."/>
            <person name="Zhu S.C."/>
            <person name="Zhimulev I."/>
            <person name="Coluzzi M."/>
            <person name="della Torre A."/>
            <person name="Roth C.W."/>
            <person name="Louis C."/>
            <person name="Kalush F."/>
            <person name="Mural R.J."/>
            <person name="Myers E.W."/>
            <person name="Adams M.D."/>
            <person name="Smith H.O."/>
            <person name="Broder S."/>
            <person name="Gardner M.J."/>
            <person name="Fraser C.M."/>
            <person name="Birney E."/>
            <person name="Bork P."/>
            <person name="Brey P.T."/>
            <person name="Venter J.C."/>
            <person name="Weissenbach J."/>
            <person name="Kafatos F.C."/>
            <person name="Collins F.H."/>
            <person name="Hoffman S.L."/>
        </authorList>
    </citation>
    <scope>NUCLEOTIDE SEQUENCE [LARGE SCALE GENOMIC DNA]</scope>
    <source>
        <strain evidence="11">PEST</strain>
    </source>
</reference>
<reference evidence="11" key="3">
    <citation type="journal article" date="2004" name="Trends Parasitol.">
        <title>The Anopheles gambiae genome: an update.</title>
        <authorList>
            <person name="Mongin E."/>
            <person name="Louis C."/>
            <person name="Holt R.A."/>
            <person name="Birney E."/>
            <person name="Collins F.H."/>
        </authorList>
    </citation>
    <scope>NUCLEOTIDE SEQUENCE [LARGE SCALE GENOMIC DNA]</scope>
    <source>
        <strain evidence="11">PEST</strain>
    </source>
</reference>
<dbReference type="eggNOG" id="KOG3627">
    <property type="taxonomic scope" value="Eukaryota"/>
</dbReference>
<proteinExistence type="inferred from homology"/>
<evidence type="ECO:0000256" key="1">
    <source>
        <dbReference type="ARBA" id="ARBA00004613"/>
    </source>
</evidence>
<dbReference type="HOGENOM" id="CLU_006842_22_0_1"/>
<dbReference type="SMART" id="SM00020">
    <property type="entry name" value="Tryp_SPc"/>
    <property type="match status" value="2"/>
</dbReference>
<feature type="domain" description="Peptidase S1" evidence="10">
    <location>
        <begin position="309"/>
        <end position="533"/>
    </location>
</feature>
<dbReference type="STRING" id="7165.A0NDY0"/>
<keyword evidence="5" id="KW-0391">Immunity</keyword>
<dbReference type="InterPro" id="IPR018114">
    <property type="entry name" value="TRYPSIN_HIS"/>
</dbReference>
<dbReference type="FunFam" id="2.40.10.10:FF:000028">
    <property type="entry name" value="Serine protease easter"/>
    <property type="match status" value="1"/>
</dbReference>
<dbReference type="EMBL" id="AAAB01008909">
    <property type="protein sequence ID" value="EAU76781.2"/>
    <property type="molecule type" value="Genomic_DNA"/>
</dbReference>
<comment type="similarity">
    <text evidence="8">Belongs to the peptidase S1 family. CLIP subfamily.</text>
</comment>
<feature type="non-terminal residue" evidence="11">
    <location>
        <position position="839"/>
    </location>
</feature>
<dbReference type="GO" id="GO:0006508">
    <property type="term" value="P:proteolysis"/>
    <property type="evidence" value="ECO:0007669"/>
    <property type="project" value="UniProtKB-KW"/>
</dbReference>
<dbReference type="InterPro" id="IPR051333">
    <property type="entry name" value="CLIP_Serine_Protease"/>
</dbReference>
<dbReference type="Pfam" id="PF00089">
    <property type="entry name" value="Trypsin"/>
    <property type="match status" value="3"/>
</dbReference>
<reference evidence="11" key="4">
    <citation type="journal article" date="2007" name="Genome Biol.">
        <title>Update of the Anopheles gambiae PEST genome assembly.</title>
        <authorList>
            <person name="Sharakhova M.V."/>
            <person name="Hammond M.P."/>
            <person name="Lobo N.F."/>
            <person name="Krzywinski J."/>
            <person name="Unger M.F."/>
            <person name="Hillenmeyer M.E."/>
            <person name="Bruggner R.V."/>
            <person name="Birney E."/>
            <person name="Collins F.H."/>
        </authorList>
    </citation>
    <scope>NUCLEOTIDE SEQUENCE [LARGE SCALE GENOMIC DNA]</scope>
    <source>
        <strain evidence="11">PEST</strain>
    </source>
</reference>
<keyword evidence="2" id="KW-0964">Secreted</keyword>
<dbReference type="FunFam" id="2.40.10.10:FF:000068">
    <property type="entry name" value="transmembrane protease serine 2"/>
    <property type="match status" value="1"/>
</dbReference>
<reference evidence="11" key="5">
    <citation type="submission" date="2011-05" db="EMBL/GenBank/DDBJ databases">
        <authorList>
            <consortium name="VectorBase"/>
        </authorList>
    </citation>
    <scope>NUCLEOTIDE SEQUENCE</scope>
    <source>
        <strain evidence="11">PEST</strain>
    </source>
</reference>
<evidence type="ECO:0000256" key="6">
    <source>
        <dbReference type="ARBA" id="ARBA00023157"/>
    </source>
</evidence>
<dbReference type="AlphaFoldDB" id="A0NDY0"/>
<dbReference type="FunCoup" id="A0NDY0">
    <property type="interactions" value="10"/>
</dbReference>
<dbReference type="GO" id="GO:0045087">
    <property type="term" value="P:innate immune response"/>
    <property type="evidence" value="ECO:0007669"/>
    <property type="project" value="UniProtKB-KW"/>
</dbReference>
<dbReference type="PRINTS" id="PR00722">
    <property type="entry name" value="CHYMOTRYPSIN"/>
</dbReference>
<dbReference type="CDD" id="cd00190">
    <property type="entry name" value="Tryp_SPc"/>
    <property type="match status" value="1"/>
</dbReference>
<keyword evidence="7" id="KW-0325">Glycoprotein</keyword>
<dbReference type="GO" id="GO:0005576">
    <property type="term" value="C:extracellular region"/>
    <property type="evidence" value="ECO:0007669"/>
    <property type="project" value="UniProtKB-SubCell"/>
</dbReference>
<sequence>ISDCEERFYKKIDPIKVAPAAGSPAYLREFAHIAAIGWTNEDQSVRWLCGGSLIWENFILTAAHCAADDDNVPPDVARMGDINIYSDEDDEFAQQLKIVEIIRHPKHKYNSNYYDIALMKLERNVTLHDTVAPSCLWLDDEIRFPELLAAGWGRTGFDQNTTKTLLKVQLAPITNDKCSTHYQRGVRKLENGLMDHQFCAGDEKMDTCPGDSGGPLHVKLFKEWKLIPFLVGVTSFGKACGLAAPGVYVKVSKFGDWIIETLQRHGEMATRFKFEPLVCTDRYYNLREYKEDLVRVYEGREYLGLSNAYVSSTISNNVIEIGWQDDRNTTYGCYGYLISTRGVVSSASCLSERADLPNIVRIGGIDSLDNSRVVPVEKVIIHPDYNKETLEHNIAIVKLESTVDPSEHVFPTCLWQNITHSPVKQLVLDFGTMKFSQINEPLHSHRTLELSSLKYSDLLPQGLQNEHLCFQNQPFLVPGSCNALPGSAIEQKYSVKNVYIHGINLFGRDCGYGESAVGIRLSAHKAWLESVLLPHLKSESLVYIDPDLEVGDECEYADGTKGICVAKQSCQAIHTRLQYKQQISFCSNGTVVYCKVRFYKQAVASGAFPSGGSPAYLREFAHIAAIGWTNEDQSVRWLCGGSLIWENFILTAAHCAADDKMPNIARIGGIDSLDNSRVVIIDKVTIHPKYNPTKQQHNIAMIKLESAVEPTESVFPTCLWQNVTHSPINQSVLDLEYNNGEIMTRVWERSSQKCRLAQKYSGLLPQGLKNEHLCFQNQPFLVPGSCNALPGSAIEQEYGDEKIYIHGINLFGRDCGYGEPAVGIRLSAHKAWLESVLLP</sequence>
<dbReference type="PROSITE" id="PS00134">
    <property type="entry name" value="TRYPSIN_HIS"/>
    <property type="match status" value="2"/>
</dbReference>
<evidence type="ECO:0000256" key="7">
    <source>
        <dbReference type="ARBA" id="ARBA00023180"/>
    </source>
</evidence>
<evidence type="ECO:0000256" key="3">
    <source>
        <dbReference type="ARBA" id="ARBA00022588"/>
    </source>
</evidence>
<keyword evidence="9" id="KW-0720">Serine protease</keyword>
<dbReference type="Gene3D" id="2.40.10.10">
    <property type="entry name" value="Trypsin-like serine proteases"/>
    <property type="match status" value="3"/>
</dbReference>
<evidence type="ECO:0000256" key="2">
    <source>
        <dbReference type="ARBA" id="ARBA00022525"/>
    </source>
</evidence>
<dbReference type="VEuPathDB" id="VectorBase:AGAMI1_005175"/>
<protein>
    <submittedName>
        <fullName evidence="11">AGAP012504-PA</fullName>
    </submittedName>
</protein>
<dbReference type="PROSITE" id="PS00135">
    <property type="entry name" value="TRYPSIN_SER"/>
    <property type="match status" value="1"/>
</dbReference>
<keyword evidence="4" id="KW-0732">Signal</keyword>
<evidence type="ECO:0000313" key="11">
    <source>
        <dbReference type="EMBL" id="EAU76781.2"/>
    </source>
</evidence>
<dbReference type="InterPro" id="IPR043504">
    <property type="entry name" value="Peptidase_S1_PA_chymotrypsin"/>
</dbReference>
<gene>
    <name evidence="11" type="ORF">AgaP_AGAP012504</name>
</gene>
<name>A0NDY0_ANOGA</name>
<dbReference type="PROSITE" id="PS50240">
    <property type="entry name" value="TRYPSIN_DOM"/>
    <property type="match status" value="3"/>
</dbReference>
<dbReference type="OMA" id="NEHLCFQ"/>
<comment type="caution">
    <text evidence="11">The sequence shown here is derived from an EMBL/GenBank/DDBJ whole genome shotgun (WGS) entry which is preliminary data.</text>
</comment>
<feature type="domain" description="Peptidase S1" evidence="10">
    <location>
        <begin position="609"/>
        <end position="838"/>
    </location>
</feature>
<keyword evidence="6" id="KW-1015">Disulfide bond</keyword>
<dbReference type="VEuPathDB" id="VectorBase:AGAP012504"/>
<evidence type="ECO:0000259" key="10">
    <source>
        <dbReference type="PROSITE" id="PS50240"/>
    </source>
</evidence>
<feature type="domain" description="Peptidase S1" evidence="10">
    <location>
        <begin position="19"/>
        <end position="263"/>
    </location>
</feature>
<dbReference type="SUPFAM" id="SSF50494">
    <property type="entry name" value="Trypsin-like serine proteases"/>
    <property type="match status" value="3"/>
</dbReference>
<dbReference type="InParanoid" id="A0NDY0"/>
<evidence type="ECO:0000256" key="4">
    <source>
        <dbReference type="ARBA" id="ARBA00022729"/>
    </source>
</evidence>
<feature type="non-terminal residue" evidence="11">
    <location>
        <position position="1"/>
    </location>
</feature>
<dbReference type="InterPro" id="IPR001254">
    <property type="entry name" value="Trypsin_dom"/>
</dbReference>
<dbReference type="PANTHER" id="PTHR24260:SF147">
    <property type="entry name" value="EG:BACR7A4.3 PROTEIN-RELATED"/>
    <property type="match status" value="1"/>
</dbReference>